<dbReference type="EMBL" id="CH471054">
    <property type="protein sequence ID" value="EAW97052.1"/>
    <property type="molecule type" value="Genomic_DNA"/>
</dbReference>
<evidence type="ECO:0000256" key="1">
    <source>
        <dbReference type="SAM" id="MobiDB-lite"/>
    </source>
</evidence>
<reference evidence="3" key="1">
    <citation type="journal article" date="2001" name="Science">
        <title>The sequence of the human genome.</title>
        <authorList>
            <person name="Venter J.C."/>
            <person name="Adams M.D."/>
            <person name="Myers E.W."/>
            <person name="Li P.W."/>
            <person name="Mural R.J."/>
            <person name="Sutton G.G."/>
            <person name="Smith H.O."/>
            <person name="Yandell M."/>
            <person name="Evans C.A."/>
            <person name="Holt R.A."/>
            <person name="Gocayne J.D."/>
            <person name="Amanatides P."/>
            <person name="Ballew R.M."/>
            <person name="Huson D.H."/>
            <person name="Wortman J.R."/>
            <person name="Zhang Q."/>
            <person name="Kodira C.D."/>
            <person name="Zheng X.H."/>
            <person name="Chen L."/>
            <person name="Skupski M."/>
            <person name="Subramanian G."/>
            <person name="Thomas P.D."/>
            <person name="Zhang J."/>
            <person name="Gabor Miklos G.L."/>
            <person name="Nelson C."/>
            <person name="Broder S."/>
            <person name="Clark A.G."/>
            <person name="Nadeau J."/>
            <person name="McKusick V.A."/>
            <person name="Zinder N."/>
            <person name="Levine A.J."/>
            <person name="Roberts R.J."/>
            <person name="Simon M."/>
            <person name="Slayman C."/>
            <person name="Hunkapiller M."/>
            <person name="Bolanos R."/>
            <person name="Delcher A."/>
            <person name="Dew I."/>
            <person name="Fasulo D."/>
            <person name="Flanigan M."/>
            <person name="Florea L."/>
            <person name="Halpern A."/>
            <person name="Hannenhalli S."/>
            <person name="Kravitz S."/>
            <person name="Levy S."/>
            <person name="Mobarry C."/>
            <person name="Reinert K."/>
            <person name="Remington K."/>
            <person name="Abu-Threideh J."/>
            <person name="Beasley E."/>
            <person name="Biddick K."/>
            <person name="Bonazzi V."/>
            <person name="Brandon R."/>
            <person name="Cargill M."/>
            <person name="Chandramouliswaran I."/>
            <person name="Charlab R."/>
            <person name="Chaturvedi K."/>
            <person name="Deng Z."/>
            <person name="Di Francesco V."/>
            <person name="Dunn P."/>
            <person name="Eilbeck K."/>
            <person name="Evangelista C."/>
            <person name="Gabrielian A.E."/>
            <person name="Gan W."/>
            <person name="Ge W."/>
            <person name="Gong F."/>
            <person name="Gu Z."/>
            <person name="Guan P."/>
            <person name="Heiman T.J."/>
            <person name="Higgins M.E."/>
            <person name="Ji R.R."/>
            <person name="Ke Z."/>
            <person name="Ketchum K.A."/>
            <person name="Lai Z."/>
            <person name="Lei Y."/>
            <person name="Li Z."/>
            <person name="Li J."/>
            <person name="Liang Y."/>
            <person name="Lin X."/>
            <person name="Lu F."/>
            <person name="Merkulov G.V."/>
            <person name="Milshina N."/>
            <person name="Moore H.M."/>
            <person name="Naik A.K."/>
            <person name="Narayan V.A."/>
            <person name="Neelam B."/>
            <person name="Nusskern D."/>
            <person name="Rusch D.B."/>
            <person name="Salzberg S."/>
            <person name="Shao W."/>
            <person name="Shue B."/>
            <person name="Sun J."/>
            <person name="Wang Z."/>
            <person name="Wang A."/>
            <person name="Wang X."/>
            <person name="Wang J."/>
            <person name="Wei M."/>
            <person name="Wides R."/>
            <person name="Xiao C."/>
            <person name="Yan C."/>
            <person name="Yao A."/>
            <person name="Ye J."/>
            <person name="Zhan M."/>
            <person name="Zhang W."/>
            <person name="Zhang H."/>
            <person name="Zhao Q."/>
            <person name="Zheng L."/>
            <person name="Zhong F."/>
            <person name="Zhong W."/>
            <person name="Zhu S."/>
            <person name="Zhao S."/>
            <person name="Gilbert D."/>
            <person name="Baumhueter S."/>
            <person name="Spier G."/>
            <person name="Carter C."/>
            <person name="Cravchik A."/>
            <person name="Woodage T."/>
            <person name="Ali F."/>
            <person name="An H."/>
            <person name="Awe A."/>
            <person name="Baldwin D."/>
            <person name="Baden H."/>
            <person name="Barnstead M."/>
            <person name="Barrow I."/>
            <person name="Beeson K."/>
            <person name="Busam D."/>
            <person name="Carver A."/>
            <person name="Center A."/>
            <person name="Cheng M.L."/>
            <person name="Curry L."/>
            <person name="Danaher S."/>
            <person name="Davenport L."/>
            <person name="Desilets R."/>
            <person name="Dietz S."/>
            <person name="Dodson K."/>
            <person name="Doup L."/>
            <person name="Ferriera S."/>
            <person name="Garg N."/>
            <person name="Gluecksmann A."/>
            <person name="Hart B."/>
            <person name="Haynes J."/>
            <person name="Haynes C."/>
            <person name="Heiner C."/>
            <person name="Hladun S."/>
            <person name="Hostin D."/>
            <person name="Houck J."/>
            <person name="Howland T."/>
            <person name="Ibegwam C."/>
            <person name="Johnson J."/>
            <person name="Kalush F."/>
            <person name="Kline L."/>
            <person name="Koduru S."/>
            <person name="Love A."/>
            <person name="Mann F."/>
            <person name="May D."/>
            <person name="McCawley S."/>
            <person name="McIntosh T."/>
            <person name="McMullen I."/>
            <person name="Moy M."/>
            <person name="Moy L."/>
            <person name="Murphy B."/>
            <person name="Nelson K."/>
            <person name="Pfannkoch C."/>
            <person name="Pratts E."/>
            <person name="Puri V."/>
            <person name="Qureshi H."/>
            <person name="Reardon M."/>
            <person name="Rodriguez R."/>
            <person name="Rogers Y.H."/>
            <person name="Romblad D."/>
            <person name="Ruhfel B."/>
            <person name="Scott R."/>
            <person name="Sitter C."/>
            <person name="Smallwood M."/>
            <person name="Stewart E."/>
            <person name="Strong R."/>
            <person name="Suh E."/>
            <person name="Thomas R."/>
            <person name="Tint N.N."/>
            <person name="Tse S."/>
            <person name="Vech C."/>
            <person name="Wang G."/>
            <person name="Wetter J."/>
            <person name="Williams S."/>
            <person name="Williams M."/>
            <person name="Windsor S."/>
            <person name="Winn-Deen E."/>
            <person name="Wolfe K."/>
            <person name="Zaveri J."/>
            <person name="Zaveri K."/>
            <person name="Abril J.F."/>
            <person name="Guigo R."/>
            <person name="Campbell M.J."/>
            <person name="Sjolander K.V."/>
            <person name="Karlak B."/>
            <person name="Kejariwal A."/>
            <person name="Mi H."/>
            <person name="Lazareva B."/>
            <person name="Hatton T."/>
            <person name="Narechania A."/>
            <person name="Diemer K."/>
            <person name="Muruganujan A."/>
            <person name="Guo N."/>
            <person name="Sato S."/>
            <person name="Bafna V."/>
            <person name="Istrail S."/>
            <person name="Lippert R."/>
            <person name="Schwartz R."/>
            <person name="Walenz B."/>
            <person name="Yooseph S."/>
            <person name="Allen D."/>
            <person name="Basu A."/>
            <person name="Baxendale J."/>
            <person name="Blick L."/>
            <person name="Caminha M."/>
            <person name="Carnes-Stine J."/>
            <person name="Caulk P."/>
            <person name="Chiang Y.H."/>
            <person name="Coyne M."/>
            <person name="Dahlke C."/>
            <person name="Mays A."/>
            <person name="Dombroski M."/>
            <person name="Donnelly M."/>
            <person name="Ely D."/>
            <person name="Esparham S."/>
            <person name="Fosler C."/>
            <person name="Gire H."/>
            <person name="Glanowski S."/>
            <person name="Glasser K."/>
            <person name="Glodek A."/>
            <person name="Gorokhov M."/>
            <person name="Graham K."/>
            <person name="Gropman B."/>
            <person name="Harris M."/>
            <person name="Heil J."/>
            <person name="Henderson S."/>
            <person name="Hoover J."/>
            <person name="Jennings D."/>
            <person name="Jordan C."/>
            <person name="Jordan J."/>
            <person name="Kasha J."/>
            <person name="Kagan L."/>
            <person name="Kraft C."/>
            <person name="Levitsky A."/>
            <person name="Lewis M."/>
            <person name="Liu X."/>
            <person name="Lopez J."/>
            <person name="Ma D."/>
            <person name="Majoros W."/>
            <person name="McDaniel J."/>
            <person name="Murphy S."/>
            <person name="Newman M."/>
            <person name="Nguyen T."/>
            <person name="Nguyen N."/>
            <person name="Nodell M."/>
            <person name="Pan S."/>
            <person name="Peck J."/>
            <person name="Peterson M."/>
            <person name="Rowe W."/>
            <person name="Sanders R."/>
            <person name="Scott J."/>
            <person name="Simpson M."/>
            <person name="Smith T."/>
            <person name="Sprague A."/>
            <person name="Stockwell T."/>
            <person name="Turner R."/>
            <person name="Venter E."/>
            <person name="Wang M."/>
            <person name="Wen M."/>
            <person name="Wu D."/>
            <person name="Wu M."/>
            <person name="Xia A."/>
            <person name="Zandieh A."/>
            <person name="Zhu X."/>
        </authorList>
    </citation>
    <scope>NUCLEOTIDE SEQUENCE</scope>
</reference>
<gene>
    <name evidence="3" type="ORF">hCG_2014417</name>
</gene>
<name>B7Z718_HUMAN</name>
<organism evidence="2">
    <name type="scientific">Homo sapiens</name>
    <name type="common">Human</name>
    <dbReference type="NCBI Taxonomy" id="9606"/>
    <lineage>
        <taxon>Eukaryota</taxon>
        <taxon>Metazoa</taxon>
        <taxon>Chordata</taxon>
        <taxon>Craniata</taxon>
        <taxon>Vertebrata</taxon>
        <taxon>Euteleostomi</taxon>
        <taxon>Mammalia</taxon>
        <taxon>Eutheria</taxon>
        <taxon>Euarchontoglires</taxon>
        <taxon>Primates</taxon>
        <taxon>Haplorrhini</taxon>
        <taxon>Catarrhini</taxon>
        <taxon>Hominidae</taxon>
        <taxon>Homo</taxon>
    </lineage>
</organism>
<dbReference type="AlphaFoldDB" id="B7Z718"/>
<evidence type="ECO:0000313" key="2">
    <source>
        <dbReference type="EMBL" id="BAH13454.1"/>
    </source>
</evidence>
<reference evidence="3" key="2">
    <citation type="submission" date="2005-07" db="EMBL/GenBank/DDBJ databases">
        <authorList>
            <person name="Mural R.J."/>
            <person name="Istrail S."/>
            <person name="Sutton G."/>
            <person name="Florea L."/>
            <person name="Halpern A.L."/>
            <person name="Mobarry C.M."/>
            <person name="Lippert R."/>
            <person name="Walenz B."/>
            <person name="Shatkay H."/>
            <person name="Dew I."/>
            <person name="Miller J.R."/>
            <person name="Flanigan M.J."/>
            <person name="Edwards N.J."/>
            <person name="Bolanos R."/>
            <person name="Fasulo D."/>
            <person name="Halldorsson B.V."/>
            <person name="Hannenhalli S."/>
            <person name="Turner R."/>
            <person name="Yooseph S."/>
            <person name="Lu F."/>
            <person name="Nusskern D.R."/>
            <person name="Shue B.C."/>
            <person name="Zheng X.H."/>
            <person name="Zhong F."/>
            <person name="Delcher A.L."/>
            <person name="Huson D.H."/>
            <person name="Kravitz S.A."/>
            <person name="Mouchard L."/>
            <person name="Reinert K."/>
            <person name="Remington K.A."/>
            <person name="Clark A.G."/>
            <person name="Waterman M.S."/>
            <person name="Eichler E.E."/>
            <person name="Adams M.D."/>
            <person name="Hunkapiller M.W."/>
            <person name="Myers E.W."/>
            <person name="Venter J.C."/>
        </authorList>
    </citation>
    <scope>NUCLEOTIDE SEQUENCE</scope>
</reference>
<evidence type="ECO:0000313" key="3">
    <source>
        <dbReference type="EMBL" id="EAW97052.1"/>
    </source>
</evidence>
<feature type="compositionally biased region" description="Low complexity" evidence="1">
    <location>
        <begin position="110"/>
        <end position="121"/>
    </location>
</feature>
<protein>
    <submittedName>
        <fullName evidence="3">HCG2014417, isoform CRA_a</fullName>
    </submittedName>
    <submittedName>
        <fullName evidence="2">cDNA FLJ59598</fullName>
    </submittedName>
</protein>
<accession>B7Z718</accession>
<reference evidence="2" key="3">
    <citation type="submission" date="2007-10" db="EMBL/GenBank/DDBJ databases">
        <title>NEDO human cDNA sequencing project focused on splicing variants.</title>
        <authorList>
            <person name="Wakamatsu A."/>
            <person name="Yamamoto J."/>
            <person name="Kimura K."/>
            <person name="Ishii S."/>
            <person name="Watanabe K."/>
            <person name="Sugiyama A."/>
            <person name="Murakawa K."/>
            <person name="Kaida T."/>
            <person name="Tsuchiya K."/>
            <person name="Fukuzumi Y."/>
            <person name="Kumagai A."/>
            <person name="Oishi Y."/>
            <person name="Yamamoto S."/>
            <person name="Ono Y."/>
            <person name="Komori Y."/>
            <person name="Yamazaki M."/>
            <person name="Kisu Y."/>
            <person name="Nishikawa T."/>
            <person name="Sugano S."/>
            <person name="Nomura N."/>
            <person name="Isogai T."/>
        </authorList>
    </citation>
    <scope>NUCLEOTIDE SEQUENCE</scope>
    <source>
        <tissue evidence="2">Stomach</tissue>
    </source>
</reference>
<proteinExistence type="evidence at transcript level"/>
<dbReference type="EMBL" id="AK301303">
    <property type="protein sequence ID" value="BAH13454.1"/>
    <property type="molecule type" value="mRNA"/>
</dbReference>
<sequence>MTTWASSAARWSGERSCGSSTLVSSGPCRAWAKSRRTVATSWACTAAHSWRPSGSSEVLSGARNSSCSYLARIHDSRSSLQDQGSTEKALGTPSQDFCPYPRDRLRFAHPQQPSPRSVPSRLPRRVPRGLGTASRVAFPHAVGRVVANSRQHQGQLPWPVVQVQRANAGQVCAQVAVDARTLDADEGAQVQAGPRGVCGRSVEVGSQPGSTGTPAFTTLPSPSAASWHSLGAPQSTQIEFPLAFRIAWMATASLWLSVRSCREGLGWH</sequence>
<feature type="region of interest" description="Disordered" evidence="1">
    <location>
        <begin position="78"/>
        <end position="124"/>
    </location>
</feature>